<protein>
    <recommendedName>
        <fullName evidence="10">Large-conductance mechanosensitive channel</fullName>
    </recommendedName>
</protein>
<evidence type="ECO:0000256" key="7">
    <source>
        <dbReference type="ARBA" id="ARBA00023065"/>
    </source>
</evidence>
<comment type="similarity">
    <text evidence="2 10">Belongs to the MscL family.</text>
</comment>
<evidence type="ECO:0000256" key="10">
    <source>
        <dbReference type="HAMAP-Rule" id="MF_00115"/>
    </source>
</evidence>
<evidence type="ECO:0000256" key="8">
    <source>
        <dbReference type="ARBA" id="ARBA00023136"/>
    </source>
</evidence>
<keyword evidence="7 10" id="KW-0406">Ion transport</keyword>
<dbReference type="Proteomes" id="UP000327039">
    <property type="component" value="Unassembled WGS sequence"/>
</dbReference>
<evidence type="ECO:0000256" key="9">
    <source>
        <dbReference type="ARBA" id="ARBA00023303"/>
    </source>
</evidence>
<keyword evidence="3 10" id="KW-0813">Transport</keyword>
<dbReference type="PANTHER" id="PTHR30266">
    <property type="entry name" value="MECHANOSENSITIVE CHANNEL MSCL"/>
    <property type="match status" value="1"/>
</dbReference>
<evidence type="ECO:0000256" key="6">
    <source>
        <dbReference type="ARBA" id="ARBA00022989"/>
    </source>
</evidence>
<reference evidence="12" key="1">
    <citation type="submission" date="2019-09" db="EMBL/GenBank/DDBJ databases">
        <title>Mumia zhuanghuii sp. nov. isolated from the intestinal contents of plateau pika (Ochotona curzoniae) in the Qinghai-Tibet plateau of China.</title>
        <authorList>
            <person name="Tian Z."/>
        </authorList>
    </citation>
    <scope>NUCLEOTIDE SEQUENCE [LARGE SCALE GENOMIC DNA]</scope>
    <source>
        <strain evidence="12">DSM 25564</strain>
    </source>
</reference>
<dbReference type="InterPro" id="IPR036019">
    <property type="entry name" value="MscL_channel"/>
</dbReference>
<dbReference type="Pfam" id="PF01741">
    <property type="entry name" value="MscL"/>
    <property type="match status" value="1"/>
</dbReference>
<dbReference type="HAMAP" id="MF_00115">
    <property type="entry name" value="MscL"/>
    <property type="match status" value="1"/>
</dbReference>
<evidence type="ECO:0000256" key="2">
    <source>
        <dbReference type="ARBA" id="ARBA00007254"/>
    </source>
</evidence>
<dbReference type="RefSeq" id="WP_150420205.1">
    <property type="nucleotide sequence ID" value="NZ_VYRZ01000003.1"/>
</dbReference>
<accession>A0A5J5IPC2</accession>
<keyword evidence="9 10" id="KW-0407">Ion channel</keyword>
<evidence type="ECO:0000313" key="11">
    <source>
        <dbReference type="EMBL" id="KAA9085483.1"/>
    </source>
</evidence>
<keyword evidence="6 10" id="KW-1133">Transmembrane helix</keyword>
<feature type="transmembrane region" description="Helical" evidence="10">
    <location>
        <begin position="12"/>
        <end position="39"/>
    </location>
</feature>
<dbReference type="PROSITE" id="PS01327">
    <property type="entry name" value="MSCL"/>
    <property type="match status" value="1"/>
</dbReference>
<dbReference type="InterPro" id="IPR001185">
    <property type="entry name" value="MS_channel"/>
</dbReference>
<comment type="subcellular location">
    <subcellularLocation>
        <location evidence="1 10">Cell membrane</location>
        <topology evidence="1 10">Multi-pass membrane protein</topology>
    </subcellularLocation>
</comment>
<dbReference type="Gene3D" id="1.10.1200.120">
    <property type="entry name" value="Large-conductance mechanosensitive channel, MscL, domain 1"/>
    <property type="match status" value="1"/>
</dbReference>
<comment type="function">
    <text evidence="10">Channel that opens in response to stretch forces in the membrane lipid bilayer. May participate in the regulation of osmotic pressure changes within the cell.</text>
</comment>
<comment type="subunit">
    <text evidence="10">Homopentamer.</text>
</comment>
<proteinExistence type="inferred from homology"/>
<comment type="caution">
    <text evidence="11">The sequence shown here is derived from an EMBL/GenBank/DDBJ whole genome shotgun (WGS) entry which is preliminary data.</text>
</comment>
<sequence>MIKGFRDFIMRGNVIDLAVAVVIGGAFTAIVNAIVSSIITPLVSLVYQPDPDTGAVGPTLIGVHGDPVTFPLGTLVSAIISFFAVALVVYLVFVVPMNKWKERQAAKAGVVEEAAKLPTEQELLIQIRDLLERNRAESAAPAAPATRNQQPPVQ</sequence>
<name>A0A5J5IPC2_9MICO</name>
<gene>
    <name evidence="10 11" type="primary">mscL</name>
    <name evidence="11" type="ORF">F6B42_13595</name>
</gene>
<evidence type="ECO:0000256" key="3">
    <source>
        <dbReference type="ARBA" id="ARBA00022448"/>
    </source>
</evidence>
<evidence type="ECO:0000256" key="4">
    <source>
        <dbReference type="ARBA" id="ARBA00022475"/>
    </source>
</evidence>
<dbReference type="EMBL" id="VYRZ01000003">
    <property type="protein sequence ID" value="KAA9085483.1"/>
    <property type="molecule type" value="Genomic_DNA"/>
</dbReference>
<dbReference type="GO" id="GO:0005886">
    <property type="term" value="C:plasma membrane"/>
    <property type="evidence" value="ECO:0007669"/>
    <property type="project" value="UniProtKB-SubCell"/>
</dbReference>
<evidence type="ECO:0000256" key="1">
    <source>
        <dbReference type="ARBA" id="ARBA00004651"/>
    </source>
</evidence>
<feature type="transmembrane region" description="Helical" evidence="10">
    <location>
        <begin position="75"/>
        <end position="95"/>
    </location>
</feature>
<dbReference type="AlphaFoldDB" id="A0A5J5IPC2"/>
<organism evidence="11 12">
    <name type="scientific">Microbacterium radiodurans</name>
    <dbReference type="NCBI Taxonomy" id="661398"/>
    <lineage>
        <taxon>Bacteria</taxon>
        <taxon>Bacillati</taxon>
        <taxon>Actinomycetota</taxon>
        <taxon>Actinomycetes</taxon>
        <taxon>Micrococcales</taxon>
        <taxon>Microbacteriaceae</taxon>
        <taxon>Microbacterium</taxon>
    </lineage>
</organism>
<dbReference type="InterPro" id="IPR019823">
    <property type="entry name" value="Mechanosensitive_channel_CS"/>
</dbReference>
<keyword evidence="5 10" id="KW-0812">Transmembrane</keyword>
<keyword evidence="4 10" id="KW-1003">Cell membrane</keyword>
<dbReference type="NCBIfam" id="TIGR00220">
    <property type="entry name" value="mscL"/>
    <property type="match status" value="1"/>
</dbReference>
<evidence type="ECO:0000313" key="12">
    <source>
        <dbReference type="Proteomes" id="UP000327039"/>
    </source>
</evidence>
<evidence type="ECO:0000256" key="5">
    <source>
        <dbReference type="ARBA" id="ARBA00022692"/>
    </source>
</evidence>
<dbReference type="SUPFAM" id="SSF81330">
    <property type="entry name" value="Gated mechanosensitive channel"/>
    <property type="match status" value="1"/>
</dbReference>
<dbReference type="OrthoDB" id="9810350at2"/>
<keyword evidence="12" id="KW-1185">Reference proteome</keyword>
<dbReference type="InterPro" id="IPR037673">
    <property type="entry name" value="MSC/AndL"/>
</dbReference>
<keyword evidence="8 10" id="KW-0472">Membrane</keyword>
<dbReference type="PANTHER" id="PTHR30266:SF2">
    <property type="entry name" value="LARGE-CONDUCTANCE MECHANOSENSITIVE CHANNEL"/>
    <property type="match status" value="1"/>
</dbReference>
<dbReference type="GO" id="GO:0008381">
    <property type="term" value="F:mechanosensitive monoatomic ion channel activity"/>
    <property type="evidence" value="ECO:0007669"/>
    <property type="project" value="UniProtKB-UniRule"/>
</dbReference>